<evidence type="ECO:0000256" key="1">
    <source>
        <dbReference type="ARBA" id="ARBA00022741"/>
    </source>
</evidence>
<dbReference type="Gene3D" id="3.40.850.10">
    <property type="entry name" value="Kinesin motor domain"/>
    <property type="match status" value="2"/>
</dbReference>
<dbReference type="GO" id="GO:0043491">
    <property type="term" value="P:phosphatidylinositol 3-kinase/protein kinase B signal transduction"/>
    <property type="evidence" value="ECO:0007669"/>
    <property type="project" value="TreeGrafter"/>
</dbReference>
<proteinExistence type="inferred from homology"/>
<dbReference type="SMART" id="SM00248">
    <property type="entry name" value="ANK"/>
    <property type="match status" value="4"/>
</dbReference>
<evidence type="ECO:0000256" key="4">
    <source>
        <dbReference type="ARBA" id="ARBA00023175"/>
    </source>
</evidence>
<dbReference type="SUPFAM" id="SSF52540">
    <property type="entry name" value="P-loop containing nucleoside triphosphate hydrolases"/>
    <property type="match status" value="1"/>
</dbReference>
<dbReference type="GO" id="GO:2000134">
    <property type="term" value="P:negative regulation of G1/S transition of mitotic cell cycle"/>
    <property type="evidence" value="ECO:0007669"/>
    <property type="project" value="TreeGrafter"/>
</dbReference>
<dbReference type="GO" id="GO:0048471">
    <property type="term" value="C:perinuclear region of cytoplasm"/>
    <property type="evidence" value="ECO:0007669"/>
    <property type="project" value="TreeGrafter"/>
</dbReference>
<dbReference type="Gene3D" id="1.25.40.20">
    <property type="entry name" value="Ankyrin repeat-containing domain"/>
    <property type="match status" value="2"/>
</dbReference>
<dbReference type="GO" id="GO:0048812">
    <property type="term" value="P:neuron projection morphogenesis"/>
    <property type="evidence" value="ECO:0007669"/>
    <property type="project" value="TreeGrafter"/>
</dbReference>
<dbReference type="InterPro" id="IPR002110">
    <property type="entry name" value="Ankyrin_rpt"/>
</dbReference>
<dbReference type="SUPFAM" id="SSF48403">
    <property type="entry name" value="Ankyrin repeat"/>
    <property type="match status" value="1"/>
</dbReference>
<evidence type="ECO:0000256" key="2">
    <source>
        <dbReference type="ARBA" id="ARBA00022840"/>
    </source>
</evidence>
<dbReference type="GO" id="GO:0016459">
    <property type="term" value="C:myosin complex"/>
    <property type="evidence" value="ECO:0007669"/>
    <property type="project" value="UniProtKB-KW"/>
</dbReference>
<gene>
    <name evidence="8" type="primary">myo16</name>
</gene>
<dbReference type="InterPro" id="IPR036961">
    <property type="entry name" value="Kinesin_motor_dom_sf"/>
</dbReference>
<keyword evidence="2" id="KW-0067">ATP-binding</keyword>
<organism evidence="8 9">
    <name type="scientific">Sinocyclocheilus anshuiensis</name>
    <dbReference type="NCBI Taxonomy" id="1608454"/>
    <lineage>
        <taxon>Eukaryota</taxon>
        <taxon>Metazoa</taxon>
        <taxon>Chordata</taxon>
        <taxon>Craniata</taxon>
        <taxon>Vertebrata</taxon>
        <taxon>Euteleostomi</taxon>
        <taxon>Actinopterygii</taxon>
        <taxon>Neopterygii</taxon>
        <taxon>Teleostei</taxon>
        <taxon>Ostariophysi</taxon>
        <taxon>Cypriniformes</taxon>
        <taxon>Cyprinidae</taxon>
        <taxon>Cyprininae</taxon>
        <taxon>Sinocyclocheilus</taxon>
    </lineage>
</organism>
<keyword evidence="4" id="KW-0505">Motor protein</keyword>
<dbReference type="PROSITE" id="PS51456">
    <property type="entry name" value="MYOSIN_MOTOR"/>
    <property type="match status" value="1"/>
</dbReference>
<keyword evidence="6" id="KW-0009">Actin-binding</keyword>
<feature type="repeat" description="ANK" evidence="5">
    <location>
        <begin position="112"/>
        <end position="144"/>
    </location>
</feature>
<feature type="repeat" description="ANK" evidence="5">
    <location>
        <begin position="208"/>
        <end position="240"/>
    </location>
</feature>
<keyword evidence="1" id="KW-0547">Nucleotide-binding</keyword>
<sequence>MEIDQCLLESLPLGQRQRLVRRMRCEQLRVYYERERTLQKQSFPKPRSTNRRKQRISFMLSDVIQDAIIRHDDKEVLRLLKEGADLNTVISSGGSLLHLPSYTVAVMSSDEDLWTALHVACACDHADMVLLLLLAGVNVLLQDVNGNIPLDYATEGTETSYILIRHLEENGVDMSSMHQMKTQRSSTMLSDVRQLVSSGGFVNQQNDDGVTLLHIASASGYKEVVSVLLESGAEVQVSDNSFWTPLHLAAKYGQVHINIAATEQIAEMLMRAEEFWVQRQTDPSALPPQSEEHCTEANQDSSLATMALPISRRDSLLEKEAMFRDSGGALTQQPSLDNGLDGPYPSAAGKLEQVKLMPPAPNDDLASLSELTDSSLLYEMQKRFANDQIYVRKYTNTHTIIGAIMKRAVGYSELCINHVSQLYLSSSGRLCSSLPPHIFSSAERAYHMMLQERRPQCFIIRCRPMTCITLPRCSLHTFCNHFFILLSCLQVNVILEAFGHAETQMNSSASRFINLISLQYCEKRKTLLRGSRMYTYMLEKSRVICTPPHQQNFNIFYLMAEGLSAEEKSNLYLNNVLAHR</sequence>
<keyword evidence="9" id="KW-1185">Reference proteome</keyword>
<evidence type="ECO:0000313" key="9">
    <source>
        <dbReference type="Proteomes" id="UP000472260"/>
    </source>
</evidence>
<dbReference type="PROSITE" id="PS50088">
    <property type="entry name" value="ANK_REPEAT"/>
    <property type="match status" value="2"/>
</dbReference>
<comment type="caution">
    <text evidence="6">Lacks conserved residue(s) required for the propagation of feature annotation.</text>
</comment>
<evidence type="ECO:0000313" key="8">
    <source>
        <dbReference type="Ensembl" id="ENSSANP00000097980.1"/>
    </source>
</evidence>
<dbReference type="GO" id="GO:0019903">
    <property type="term" value="F:protein phosphatase binding"/>
    <property type="evidence" value="ECO:0007669"/>
    <property type="project" value="TreeGrafter"/>
</dbReference>
<dbReference type="AlphaFoldDB" id="A0A671SLY6"/>
<keyword evidence="3 6" id="KW-0518">Myosin</keyword>
<evidence type="ECO:0000259" key="7">
    <source>
        <dbReference type="PROSITE" id="PS51456"/>
    </source>
</evidence>
<dbReference type="Pfam" id="PF13857">
    <property type="entry name" value="Ank_5"/>
    <property type="match status" value="1"/>
</dbReference>
<dbReference type="Pfam" id="PF12796">
    <property type="entry name" value="Ank_2"/>
    <property type="match status" value="1"/>
</dbReference>
<reference evidence="8" key="2">
    <citation type="submission" date="2025-09" db="UniProtKB">
        <authorList>
            <consortium name="Ensembl"/>
        </authorList>
    </citation>
    <scope>IDENTIFICATION</scope>
</reference>
<dbReference type="PANTHER" id="PTHR47335:SF1">
    <property type="entry name" value="UNCONVENTIONAL MYOSIN-XVI"/>
    <property type="match status" value="1"/>
</dbReference>
<protein>
    <submittedName>
        <fullName evidence="8">Unconventional myosin-XVI-like</fullName>
    </submittedName>
</protein>
<comment type="similarity">
    <text evidence="6">Belongs to the TRAFAC class myosin-kinesin ATPase superfamily. Myosin family.</text>
</comment>
<dbReference type="InterPro" id="IPR052838">
    <property type="entry name" value="Myosin-XVI"/>
</dbReference>
<dbReference type="InterPro" id="IPR027417">
    <property type="entry name" value="P-loop_NTPase"/>
</dbReference>
<dbReference type="Ensembl" id="ENSSANT00000104046.1">
    <property type="protein sequence ID" value="ENSSANP00000097980.1"/>
    <property type="gene ID" value="ENSSANG00000048246.1"/>
</dbReference>
<feature type="domain" description="Myosin motor" evidence="7">
    <location>
        <begin position="360"/>
        <end position="580"/>
    </location>
</feature>
<reference evidence="8" key="1">
    <citation type="submission" date="2025-08" db="UniProtKB">
        <authorList>
            <consortium name="Ensembl"/>
        </authorList>
    </citation>
    <scope>IDENTIFICATION</scope>
</reference>
<keyword evidence="5" id="KW-0040">ANK repeat</keyword>
<dbReference type="GO" id="GO:0003774">
    <property type="term" value="F:cytoskeletal motor activity"/>
    <property type="evidence" value="ECO:0007669"/>
    <property type="project" value="InterPro"/>
</dbReference>
<dbReference type="GO" id="GO:0051015">
    <property type="term" value="F:actin filament binding"/>
    <property type="evidence" value="ECO:0007669"/>
    <property type="project" value="TreeGrafter"/>
</dbReference>
<dbReference type="Pfam" id="PF00063">
    <property type="entry name" value="Myosin_head"/>
    <property type="match status" value="2"/>
</dbReference>
<dbReference type="Proteomes" id="UP000472260">
    <property type="component" value="Unassembled WGS sequence"/>
</dbReference>
<dbReference type="PROSITE" id="PS50297">
    <property type="entry name" value="ANK_REP_REGION"/>
    <property type="match status" value="1"/>
</dbReference>
<dbReference type="InterPro" id="IPR001609">
    <property type="entry name" value="Myosin_head_motor_dom-like"/>
</dbReference>
<accession>A0A671SLY6</accession>
<evidence type="ECO:0000256" key="3">
    <source>
        <dbReference type="ARBA" id="ARBA00023123"/>
    </source>
</evidence>
<dbReference type="GO" id="GO:0005654">
    <property type="term" value="C:nucleoplasm"/>
    <property type="evidence" value="ECO:0007669"/>
    <property type="project" value="TreeGrafter"/>
</dbReference>
<dbReference type="InterPro" id="IPR036770">
    <property type="entry name" value="Ankyrin_rpt-contain_sf"/>
</dbReference>
<name>A0A671SLY6_9TELE</name>
<dbReference type="PANTHER" id="PTHR47335">
    <property type="entry name" value="UNCONVENTIONAL MYOSIN-XVI"/>
    <property type="match status" value="1"/>
</dbReference>
<evidence type="ECO:0000256" key="5">
    <source>
        <dbReference type="PROSITE-ProRule" id="PRU00023"/>
    </source>
</evidence>
<dbReference type="GO" id="GO:0005524">
    <property type="term" value="F:ATP binding"/>
    <property type="evidence" value="ECO:0007669"/>
    <property type="project" value="UniProtKB-KW"/>
</dbReference>
<evidence type="ECO:0000256" key="6">
    <source>
        <dbReference type="PROSITE-ProRule" id="PRU00782"/>
    </source>
</evidence>